<dbReference type="AlphaFoldDB" id="A0A1H7LZB6"/>
<feature type="signal peptide" evidence="1">
    <location>
        <begin position="1"/>
        <end position="28"/>
    </location>
</feature>
<name>A0A1H7LZB6_9RHOB</name>
<accession>A0A1H7LZB6</accession>
<dbReference type="EMBL" id="FOAG01000003">
    <property type="protein sequence ID" value="SEL04274.1"/>
    <property type="molecule type" value="Genomic_DNA"/>
</dbReference>
<reference evidence="2 3" key="1">
    <citation type="submission" date="2016-10" db="EMBL/GenBank/DDBJ databases">
        <authorList>
            <person name="de Groot N.N."/>
        </authorList>
    </citation>
    <scope>NUCLEOTIDE SEQUENCE [LARGE SCALE GENOMIC DNA]</scope>
    <source>
        <strain evidence="2 3">DSM 100674</strain>
    </source>
</reference>
<evidence type="ECO:0008006" key="4">
    <source>
        <dbReference type="Google" id="ProtNLM"/>
    </source>
</evidence>
<evidence type="ECO:0000313" key="2">
    <source>
        <dbReference type="EMBL" id="SEL04274.1"/>
    </source>
</evidence>
<dbReference type="OrthoDB" id="7707524at2"/>
<feature type="chain" id="PRO_5009299745" description="Tat pathway signal sequence domain protein" evidence="1">
    <location>
        <begin position="29"/>
        <end position="152"/>
    </location>
</feature>
<gene>
    <name evidence="2" type="ORF">SAMN05443999_103167</name>
</gene>
<keyword evidence="3" id="KW-1185">Reference proteome</keyword>
<keyword evidence="1" id="KW-0732">Signal</keyword>
<proteinExistence type="predicted"/>
<protein>
    <recommendedName>
        <fullName evidence="4">Tat pathway signal sequence domain protein</fullName>
    </recommendedName>
</protein>
<evidence type="ECO:0000256" key="1">
    <source>
        <dbReference type="SAM" id="SignalP"/>
    </source>
</evidence>
<organism evidence="2 3">
    <name type="scientific">Roseovarius azorensis</name>
    <dbReference type="NCBI Taxonomy" id="1287727"/>
    <lineage>
        <taxon>Bacteria</taxon>
        <taxon>Pseudomonadati</taxon>
        <taxon>Pseudomonadota</taxon>
        <taxon>Alphaproteobacteria</taxon>
        <taxon>Rhodobacterales</taxon>
        <taxon>Roseobacteraceae</taxon>
        <taxon>Roseovarius</taxon>
    </lineage>
</organism>
<dbReference type="RefSeq" id="WP_093033788.1">
    <property type="nucleotide sequence ID" value="NZ_FOAG01000003.1"/>
</dbReference>
<dbReference type="STRING" id="1287727.SAMN05443999_103167"/>
<dbReference type="Proteomes" id="UP000199582">
    <property type="component" value="Unassembled WGS sequence"/>
</dbReference>
<evidence type="ECO:0000313" key="3">
    <source>
        <dbReference type="Proteomes" id="UP000199582"/>
    </source>
</evidence>
<sequence>MTAPRRVISRLAGVLSGATLALAMPVLAQETDTAGSPQLGLALNTVTATETGGCRLTFVIRNDLGAAIEKLVAEAVLFDAEGRVATMTLFDFGTLPEGRPRVRQFDLSGQSCAGIGEVLVNGIGTCEGADLSPDACLEGLRLSTDTDIEVTG</sequence>